<keyword evidence="3" id="KW-0479">Metal-binding</keyword>
<keyword evidence="1" id="KW-0963">Cytoplasm</keyword>
<dbReference type="PANTHER" id="PTHR43808:SF28">
    <property type="entry name" value="[LYSW]-LYSINE_[LYSW]-ORNITHINE HYDROLASE"/>
    <property type="match status" value="1"/>
</dbReference>
<dbReference type="NCBIfam" id="TIGR01902">
    <property type="entry name" value="dapE-lys-deAc"/>
    <property type="match status" value="1"/>
</dbReference>
<dbReference type="Pfam" id="PF01546">
    <property type="entry name" value="Peptidase_M20"/>
    <property type="match status" value="1"/>
</dbReference>
<dbReference type="GO" id="GO:0050897">
    <property type="term" value="F:cobalt ion binding"/>
    <property type="evidence" value="ECO:0007669"/>
    <property type="project" value="InterPro"/>
</dbReference>
<evidence type="ECO:0000256" key="7">
    <source>
        <dbReference type="ARBA" id="ARBA00023285"/>
    </source>
</evidence>
<dbReference type="InterPro" id="IPR001261">
    <property type="entry name" value="ArgE/DapE_CS"/>
</dbReference>
<evidence type="ECO:0000256" key="3">
    <source>
        <dbReference type="ARBA" id="ARBA00022723"/>
    </source>
</evidence>
<feature type="domain" description="Aspartate/glutamate/uridylate kinase" evidence="8">
    <location>
        <begin position="7"/>
        <end position="247"/>
    </location>
</feature>
<dbReference type="InterPro" id="IPR036393">
    <property type="entry name" value="AceGlu_kinase-like_sf"/>
</dbReference>
<dbReference type="AlphaFoldDB" id="A0A3S1E1G6"/>
<dbReference type="InterPro" id="IPR010175">
    <property type="entry name" value="LysK"/>
</dbReference>
<evidence type="ECO:0000313" key="9">
    <source>
        <dbReference type="EMBL" id="RUT35791.1"/>
    </source>
</evidence>
<dbReference type="OrthoDB" id="9792335at2"/>
<keyword evidence="4 9" id="KW-0378">Hydrolase</keyword>
<keyword evidence="2" id="KW-0028">Amino-acid biosynthesis</keyword>
<evidence type="ECO:0000313" key="10">
    <source>
        <dbReference type="Proteomes" id="UP000272464"/>
    </source>
</evidence>
<keyword evidence="10" id="KW-1185">Reference proteome</keyword>
<gene>
    <name evidence="9" type="ORF">EJP77_01880</name>
</gene>
<dbReference type="InterPro" id="IPR001048">
    <property type="entry name" value="Asp/Glu/Uridylate_kinase"/>
</dbReference>
<dbReference type="SUPFAM" id="SSF53187">
    <property type="entry name" value="Zn-dependent exopeptidases"/>
    <property type="match status" value="1"/>
</dbReference>
<organism evidence="9 10">
    <name type="scientific">Paenibacillus zeisoli</name>
    <dbReference type="NCBI Taxonomy" id="2496267"/>
    <lineage>
        <taxon>Bacteria</taxon>
        <taxon>Bacillati</taxon>
        <taxon>Bacillota</taxon>
        <taxon>Bacilli</taxon>
        <taxon>Bacillales</taxon>
        <taxon>Paenibacillaceae</taxon>
        <taxon>Paenibacillus</taxon>
    </lineage>
</organism>
<dbReference type="Pfam" id="PF00696">
    <property type="entry name" value="AA_kinase"/>
    <property type="match status" value="1"/>
</dbReference>
<dbReference type="GO" id="GO:0009085">
    <property type="term" value="P:lysine biosynthetic process"/>
    <property type="evidence" value="ECO:0007669"/>
    <property type="project" value="UniProtKB-KW"/>
</dbReference>
<dbReference type="Proteomes" id="UP000272464">
    <property type="component" value="Unassembled WGS sequence"/>
</dbReference>
<keyword evidence="6" id="KW-0457">Lysine biosynthesis</keyword>
<evidence type="ECO:0000256" key="4">
    <source>
        <dbReference type="ARBA" id="ARBA00022801"/>
    </source>
</evidence>
<sequence length="615" mass="68140">MSRGSLYVIKLGSSTIVNYPRIFEEIGRISRRGNQVLLIAGGAEAIRRKYEDLSRPMPFLTLPSGDEVRYCSPEELPYIRDAYYENILAPVRERLKEQGLSTFAQLGGDNGLVLGRKAKPIKAIQGEKTVIVRDSFFGQYTGSHSSFLQDALNHFDVVCLTPPIWDPELSSYINIDADVLAAELAVELEAHHLRFVTGTAGLLQDLEDETSTIPDVYGDEELQSVQGRMKQKVRAARLAAERGICDVNISGPHSLEHGGRTWFWQGERGPAAFELLNKVTRIPSVSQDEHELARFLLEEIQDPLVTGHVDDAGNIVFRKGTGPHTLLLLGHLDTVPYVWPVRSNAEGLAGRGVVDAKGCFVNFVHMLREADVPENGSLLVIGAVEEEISSSKGAYFIRDHYQADAVIIGEPSGDDSLTLGYYGLFKLRITIRRAQEHTAAKDTVSAIDELYQVAADIRGRVRDIDPQSLSSLIDIEHSNERGYITVTAILNFRISPEAGSGYKDKVDLSFGDAINVEVLRATPGYANPRSDTLVKAFVRSFAKQGKSIRYLKKRGTSDMNTLASAWSTVPMVAYGPGDSSLDHTNDEYLHYAEVESSRAILREAVNEWFRLRTED</sequence>
<dbReference type="InterPro" id="IPR050072">
    <property type="entry name" value="Peptidase_M20A"/>
</dbReference>
<dbReference type="EMBL" id="RZNX01000001">
    <property type="protein sequence ID" value="RUT35791.1"/>
    <property type="molecule type" value="Genomic_DNA"/>
</dbReference>
<comment type="caution">
    <text evidence="9">The sequence shown here is derived from an EMBL/GenBank/DDBJ whole genome shotgun (WGS) entry which is preliminary data.</text>
</comment>
<dbReference type="SUPFAM" id="SSF53633">
    <property type="entry name" value="Carbamate kinase-like"/>
    <property type="match status" value="1"/>
</dbReference>
<dbReference type="PROSITE" id="PS00758">
    <property type="entry name" value="ARGE_DAPE_CPG2_1"/>
    <property type="match status" value="1"/>
</dbReference>
<evidence type="ECO:0000256" key="2">
    <source>
        <dbReference type="ARBA" id="ARBA00022605"/>
    </source>
</evidence>
<evidence type="ECO:0000256" key="5">
    <source>
        <dbReference type="ARBA" id="ARBA00022833"/>
    </source>
</evidence>
<accession>A0A3S1E1G6</accession>
<reference evidence="9 10" key="1">
    <citation type="submission" date="2018-12" db="EMBL/GenBank/DDBJ databases">
        <authorList>
            <person name="Sun L."/>
            <person name="Chen Z."/>
        </authorList>
    </citation>
    <scope>NUCLEOTIDE SEQUENCE [LARGE SCALE GENOMIC DNA]</scope>
    <source>
        <strain evidence="9 10">3-5-3</strain>
    </source>
</reference>
<dbReference type="InterPro" id="IPR002933">
    <property type="entry name" value="Peptidase_M20"/>
</dbReference>
<protein>
    <submittedName>
        <fullName evidence="9">M20/M25/M40 family metallo-hydrolase</fullName>
    </submittedName>
</protein>
<evidence type="ECO:0000256" key="6">
    <source>
        <dbReference type="ARBA" id="ARBA00023154"/>
    </source>
</evidence>
<name>A0A3S1E1G6_9BACL</name>
<keyword evidence="7" id="KW-0170">Cobalt</keyword>
<dbReference type="GO" id="GO:0008270">
    <property type="term" value="F:zinc ion binding"/>
    <property type="evidence" value="ECO:0007669"/>
    <property type="project" value="InterPro"/>
</dbReference>
<dbReference type="Gene3D" id="3.40.1160.10">
    <property type="entry name" value="Acetylglutamate kinase-like"/>
    <property type="match status" value="1"/>
</dbReference>
<dbReference type="RefSeq" id="WP_127197489.1">
    <property type="nucleotide sequence ID" value="NZ_RZNX01000001.1"/>
</dbReference>
<dbReference type="GO" id="GO:0016811">
    <property type="term" value="F:hydrolase activity, acting on carbon-nitrogen (but not peptide) bonds, in linear amides"/>
    <property type="evidence" value="ECO:0007669"/>
    <property type="project" value="InterPro"/>
</dbReference>
<keyword evidence="5" id="KW-0862">Zinc</keyword>
<dbReference type="PANTHER" id="PTHR43808">
    <property type="entry name" value="ACETYLORNITHINE DEACETYLASE"/>
    <property type="match status" value="1"/>
</dbReference>
<proteinExistence type="predicted"/>
<dbReference type="Gene3D" id="3.40.630.10">
    <property type="entry name" value="Zn peptidases"/>
    <property type="match status" value="2"/>
</dbReference>
<evidence type="ECO:0000256" key="1">
    <source>
        <dbReference type="ARBA" id="ARBA00022490"/>
    </source>
</evidence>
<evidence type="ECO:0000259" key="8">
    <source>
        <dbReference type="Pfam" id="PF00696"/>
    </source>
</evidence>